<evidence type="ECO:0000256" key="2">
    <source>
        <dbReference type="ARBA" id="ARBA00022448"/>
    </source>
</evidence>
<dbReference type="EMBL" id="CP001291">
    <property type="protein sequence ID" value="ACK71157.1"/>
    <property type="molecule type" value="Genomic_DNA"/>
</dbReference>
<keyword evidence="2" id="KW-0813">Transport</keyword>
<evidence type="ECO:0000313" key="10">
    <source>
        <dbReference type="Proteomes" id="UP000002384"/>
    </source>
</evidence>
<protein>
    <submittedName>
        <fullName evidence="9">CemA family protein</fullName>
    </submittedName>
</protein>
<reference evidence="10" key="1">
    <citation type="journal article" date="2011" name="MBio">
        <title>Novel metabolic attributes of the genus Cyanothece, comprising a group of unicellular nitrogen-fixing Cyanobacteria.</title>
        <authorList>
            <person name="Bandyopadhyay A."/>
            <person name="Elvitigala T."/>
            <person name="Welsh E."/>
            <person name="Stockel J."/>
            <person name="Liberton M."/>
            <person name="Min H."/>
            <person name="Sherman L.A."/>
            <person name="Pakrasi H.B."/>
        </authorList>
    </citation>
    <scope>NUCLEOTIDE SEQUENCE [LARGE SCALE GENOMIC DNA]</scope>
    <source>
        <strain evidence="10">PCC 7424</strain>
    </source>
</reference>
<comment type="subcellular location">
    <subcellularLocation>
        <location evidence="1">Membrane</location>
        <topology evidence="1">Multi-pass membrane protein</topology>
    </subcellularLocation>
</comment>
<dbReference type="GO" id="GO:1902600">
    <property type="term" value="P:proton transmembrane transport"/>
    <property type="evidence" value="ECO:0007669"/>
    <property type="project" value="UniProtKB-KW"/>
</dbReference>
<gene>
    <name evidence="9" type="ordered locus">PCC7424_2745</name>
</gene>
<feature type="transmembrane region" description="Helical" evidence="8">
    <location>
        <begin position="294"/>
        <end position="311"/>
    </location>
</feature>
<dbReference type="InterPro" id="IPR004282">
    <property type="entry name" value="CemA"/>
</dbReference>
<evidence type="ECO:0000256" key="8">
    <source>
        <dbReference type="SAM" id="Phobius"/>
    </source>
</evidence>
<evidence type="ECO:0000313" key="9">
    <source>
        <dbReference type="EMBL" id="ACK71157.1"/>
    </source>
</evidence>
<name>B7K7W1_GLOC7</name>
<keyword evidence="7 8" id="KW-0472">Membrane</keyword>
<keyword evidence="6" id="KW-0406">Ion transport</keyword>
<keyword evidence="5 8" id="KW-1133">Transmembrane helix</keyword>
<evidence type="ECO:0000256" key="1">
    <source>
        <dbReference type="ARBA" id="ARBA00004141"/>
    </source>
</evidence>
<dbReference type="STRING" id="65393.PCC7424_2745"/>
<dbReference type="Proteomes" id="UP000002384">
    <property type="component" value="Chromosome"/>
</dbReference>
<feature type="transmembrane region" description="Helical" evidence="8">
    <location>
        <begin position="189"/>
        <end position="208"/>
    </location>
</feature>
<evidence type="ECO:0000256" key="4">
    <source>
        <dbReference type="ARBA" id="ARBA00022781"/>
    </source>
</evidence>
<evidence type="ECO:0000256" key="3">
    <source>
        <dbReference type="ARBA" id="ARBA00022692"/>
    </source>
</evidence>
<dbReference type="KEGG" id="cyc:PCC7424_2745"/>
<evidence type="ECO:0000256" key="7">
    <source>
        <dbReference type="ARBA" id="ARBA00023136"/>
    </source>
</evidence>
<evidence type="ECO:0000256" key="5">
    <source>
        <dbReference type="ARBA" id="ARBA00022989"/>
    </source>
</evidence>
<dbReference type="PANTHER" id="PTHR33650:SF2">
    <property type="entry name" value="CHLOROPLAST ENVELOPE MEMBRANE PROTEIN"/>
    <property type="match status" value="1"/>
</dbReference>
<evidence type="ECO:0000256" key="6">
    <source>
        <dbReference type="ARBA" id="ARBA00023065"/>
    </source>
</evidence>
<dbReference type="eggNOG" id="ENOG502Z8NB">
    <property type="taxonomic scope" value="Bacteria"/>
</dbReference>
<keyword evidence="3 8" id="KW-0812">Transmembrane</keyword>
<keyword evidence="10" id="KW-1185">Reference proteome</keyword>
<sequence>MSKSPSFFHQVKQWLNKRSWNALDQAYTGAKTIKMIENQHFEGQKISPETAKGKSLYDYFKSLLDRELLQIRWNLSQFNWGNFYQPLNQSEQLSSQETEILSRLKFIESVISKYRNTSDNFFSSTSLSSPPQNLPINPPYPIVQNNNTVPSSIFPPRSSPLFEVSQKLTPEYEQEVIQQLRNLRQERKIAIRFLILLVVVPVLVQFLSKNLIYSPLLNWKFVDRAELTKIEISQEVSEKFFNEFSYYKEVLEIQELLGIRPELSPEKKRELLREKAIEMGKEAAYETLNGFKNLLSDLTSLAAFTLMIYIFRRQFTILRSFLSRYFLGLSDVTKVFIFILLTDMFVGFHSAEGWEVILESTLDHFGLPENHNLIFIFIATVPVILDSIFKLLIFNYFTRKSPTAVAVLEKMQQ</sequence>
<feature type="transmembrane region" description="Helical" evidence="8">
    <location>
        <begin position="332"/>
        <end position="351"/>
    </location>
</feature>
<dbReference type="HOGENOM" id="CLU_690401_0_0_3"/>
<keyword evidence="4" id="KW-0375">Hydrogen ion transport</keyword>
<dbReference type="RefSeq" id="WP_015954758.1">
    <property type="nucleotide sequence ID" value="NC_011729.1"/>
</dbReference>
<organism evidence="9 10">
    <name type="scientific">Gloeothece citriformis (strain PCC 7424)</name>
    <name type="common">Cyanothece sp. (strain PCC 7424)</name>
    <dbReference type="NCBI Taxonomy" id="65393"/>
    <lineage>
        <taxon>Bacteria</taxon>
        <taxon>Bacillati</taxon>
        <taxon>Cyanobacteriota</taxon>
        <taxon>Cyanophyceae</taxon>
        <taxon>Oscillatoriophycideae</taxon>
        <taxon>Chroococcales</taxon>
        <taxon>Aphanothecaceae</taxon>
        <taxon>Gloeothece</taxon>
        <taxon>Gloeothece citriformis</taxon>
    </lineage>
</organism>
<dbReference type="NCBIfam" id="NF002704">
    <property type="entry name" value="PRK02507.1-2"/>
    <property type="match status" value="1"/>
</dbReference>
<dbReference type="PANTHER" id="PTHR33650">
    <property type="entry name" value="CHLOROPLAST ENVELOPE MEMBRANE PROTEIN-RELATED"/>
    <property type="match status" value="1"/>
</dbReference>
<dbReference type="Pfam" id="PF03040">
    <property type="entry name" value="CemA"/>
    <property type="match status" value="1"/>
</dbReference>
<proteinExistence type="predicted"/>
<accession>B7K7W1</accession>
<dbReference type="OrthoDB" id="418298at2"/>
<feature type="transmembrane region" description="Helical" evidence="8">
    <location>
        <begin position="371"/>
        <end position="393"/>
    </location>
</feature>
<dbReference type="AlphaFoldDB" id="B7K7W1"/>
<dbReference type="GO" id="GO:0016020">
    <property type="term" value="C:membrane"/>
    <property type="evidence" value="ECO:0007669"/>
    <property type="project" value="UniProtKB-SubCell"/>
</dbReference>